<dbReference type="InterPro" id="IPR019164">
    <property type="entry name" value="TMEM147"/>
</dbReference>
<evidence type="ECO:0000256" key="1">
    <source>
        <dbReference type="ARBA" id="ARBA00004477"/>
    </source>
</evidence>
<evidence type="ECO:0000256" key="11">
    <source>
        <dbReference type="SAM" id="Phobius"/>
    </source>
</evidence>
<dbReference type="PANTHER" id="PTHR12869:SF0">
    <property type="entry name" value="BOS COMPLEX SUBUNIT TMEM147"/>
    <property type="match status" value="1"/>
</dbReference>
<evidence type="ECO:0000256" key="3">
    <source>
        <dbReference type="ARBA" id="ARBA00022475"/>
    </source>
</evidence>
<evidence type="ECO:0000256" key="10">
    <source>
        <dbReference type="ARBA" id="ARBA00034899"/>
    </source>
</evidence>
<evidence type="ECO:0000256" key="8">
    <source>
        <dbReference type="ARBA" id="ARBA00034739"/>
    </source>
</evidence>
<feature type="transmembrane region" description="Helical" evidence="11">
    <location>
        <begin position="169"/>
        <end position="187"/>
    </location>
</feature>
<dbReference type="EMBL" id="JAUCMV010000002">
    <property type="protein sequence ID" value="KAK0417928.1"/>
    <property type="molecule type" value="Genomic_DNA"/>
</dbReference>
<protein>
    <recommendedName>
        <fullName evidence="9">BOS complex subunit TMEM147</fullName>
    </recommendedName>
    <alternativeName>
        <fullName evidence="10">Transmembrane protein 147</fullName>
    </alternativeName>
</protein>
<evidence type="ECO:0000313" key="12">
    <source>
        <dbReference type="EMBL" id="KAK0417928.1"/>
    </source>
</evidence>
<dbReference type="GO" id="GO:0005789">
    <property type="term" value="C:endoplasmic reticulum membrane"/>
    <property type="evidence" value="ECO:0007669"/>
    <property type="project" value="UniProtKB-SubCell"/>
</dbReference>
<reference evidence="12" key="1">
    <citation type="submission" date="2023-06" db="EMBL/GenBank/DDBJ databases">
        <title>Genomic analysis of the entomopathogenic nematode Steinernema hermaphroditum.</title>
        <authorList>
            <person name="Schwarz E.M."/>
            <person name="Heppert J.K."/>
            <person name="Baniya A."/>
            <person name="Schwartz H.T."/>
            <person name="Tan C.-H."/>
            <person name="Antoshechkin I."/>
            <person name="Sternberg P.W."/>
            <person name="Goodrich-Blair H."/>
            <person name="Dillman A.R."/>
        </authorList>
    </citation>
    <scope>NUCLEOTIDE SEQUENCE</scope>
    <source>
        <strain evidence="12">PS9179</strain>
        <tissue evidence="12">Whole animal</tissue>
    </source>
</reference>
<evidence type="ECO:0000256" key="7">
    <source>
        <dbReference type="ARBA" id="ARBA00023136"/>
    </source>
</evidence>
<keyword evidence="13" id="KW-1185">Reference proteome</keyword>
<dbReference type="GO" id="GO:0005886">
    <property type="term" value="C:plasma membrane"/>
    <property type="evidence" value="ECO:0007669"/>
    <property type="project" value="UniProtKB-SubCell"/>
</dbReference>
<feature type="transmembrane region" description="Helical" evidence="11">
    <location>
        <begin position="199"/>
        <end position="220"/>
    </location>
</feature>
<keyword evidence="5" id="KW-0256">Endoplasmic reticulum</keyword>
<name>A0AA39I7A4_9BILA</name>
<feature type="transmembrane region" description="Helical" evidence="11">
    <location>
        <begin position="138"/>
        <end position="157"/>
    </location>
</feature>
<keyword evidence="7 11" id="KW-0472">Membrane</keyword>
<dbReference type="AlphaFoldDB" id="A0AA39I7A4"/>
<accession>A0AA39I7A4</accession>
<dbReference type="PANTHER" id="PTHR12869">
    <property type="entry name" value="SMALL SEVEN TRANSMEMBRANE DOMAIN-CONTAINING PROTEIN"/>
    <property type="match status" value="1"/>
</dbReference>
<comment type="caution">
    <text evidence="12">The sequence shown here is derived from an EMBL/GenBank/DDBJ whole genome shotgun (WGS) entry which is preliminary data.</text>
</comment>
<gene>
    <name evidence="12" type="ORF">QR680_013284</name>
</gene>
<evidence type="ECO:0000313" key="13">
    <source>
        <dbReference type="Proteomes" id="UP001175271"/>
    </source>
</evidence>
<evidence type="ECO:0000256" key="2">
    <source>
        <dbReference type="ARBA" id="ARBA00004651"/>
    </source>
</evidence>
<dbReference type="Pfam" id="PF09767">
    <property type="entry name" value="DUF2053"/>
    <property type="match status" value="1"/>
</dbReference>
<feature type="transmembrane region" description="Helical" evidence="11">
    <location>
        <begin position="100"/>
        <end position="118"/>
    </location>
</feature>
<keyword evidence="4 11" id="KW-0812">Transmembrane</keyword>
<evidence type="ECO:0000256" key="6">
    <source>
        <dbReference type="ARBA" id="ARBA00022989"/>
    </source>
</evidence>
<organism evidence="12 13">
    <name type="scientific">Steinernema hermaphroditum</name>
    <dbReference type="NCBI Taxonomy" id="289476"/>
    <lineage>
        <taxon>Eukaryota</taxon>
        <taxon>Metazoa</taxon>
        <taxon>Ecdysozoa</taxon>
        <taxon>Nematoda</taxon>
        <taxon>Chromadorea</taxon>
        <taxon>Rhabditida</taxon>
        <taxon>Tylenchina</taxon>
        <taxon>Panagrolaimomorpha</taxon>
        <taxon>Strongyloidoidea</taxon>
        <taxon>Steinernematidae</taxon>
        <taxon>Steinernema</taxon>
    </lineage>
</organism>
<keyword evidence="6 11" id="KW-1133">Transmembrane helix</keyword>
<comment type="similarity">
    <text evidence="8">Belongs to the TMEM147 family.</text>
</comment>
<evidence type="ECO:0000256" key="4">
    <source>
        <dbReference type="ARBA" id="ARBA00022692"/>
    </source>
</evidence>
<dbReference type="Proteomes" id="UP001175271">
    <property type="component" value="Unassembled WGS sequence"/>
</dbReference>
<comment type="subcellular location">
    <subcellularLocation>
        <location evidence="2">Cell membrane</location>
        <topology evidence="2">Multi-pass membrane protein</topology>
    </subcellularLocation>
    <subcellularLocation>
        <location evidence="1">Endoplasmic reticulum membrane</location>
        <topology evidence="1">Multi-pass membrane protein</topology>
    </subcellularLocation>
</comment>
<evidence type="ECO:0000256" key="5">
    <source>
        <dbReference type="ARBA" id="ARBA00022824"/>
    </source>
</evidence>
<evidence type="ECO:0000256" key="9">
    <source>
        <dbReference type="ARBA" id="ARBA00034846"/>
    </source>
</evidence>
<sequence length="227" mass="25433">MTFFHFVNCVLLAYAPIVVTYKYSGLSEYSTVWKCLQAALAYFVTQFSKMMVLATFFPTPENDDFDVFMELMKNSADVFDVIGMHLAMNHLLTGRGEMRFIAAGVGWAGAHSIANYFVTFVAGARATAFSWGYIQTAFLANVDLFFYVSMATLVWLFGRNDLTANSKRIVIGLLLFCVFHAFIYQLFTLYGGIRSWTLLLTKALCTAALSLLTLISYSALGSQKNHH</sequence>
<proteinExistence type="inferred from homology"/>
<keyword evidence="3" id="KW-1003">Cell membrane</keyword>